<evidence type="ECO:0000256" key="1">
    <source>
        <dbReference type="ARBA" id="ARBA00004606"/>
    </source>
</evidence>
<protein>
    <recommendedName>
        <fullName evidence="10">Glycosyltransferase</fullName>
    </recommendedName>
</protein>
<proteinExistence type="predicted"/>
<keyword evidence="3" id="KW-0735">Signal-anchor</keyword>
<evidence type="ECO:0000313" key="9">
    <source>
        <dbReference type="Proteomes" id="UP001211065"/>
    </source>
</evidence>
<dbReference type="PANTHER" id="PTHR12270">
    <property type="entry name" value="GLYCOSYLTRANSFERASE-RELATED"/>
    <property type="match status" value="1"/>
</dbReference>
<dbReference type="AlphaFoldDB" id="A0AAD5Y000"/>
<keyword evidence="9" id="KW-1185">Reference proteome</keyword>
<dbReference type="EMBL" id="JADGJW010000353">
    <property type="protein sequence ID" value="KAJ3219062.1"/>
    <property type="molecule type" value="Genomic_DNA"/>
</dbReference>
<gene>
    <name evidence="8" type="ORF">HK099_004829</name>
</gene>
<accession>A0AAD5Y000</accession>
<dbReference type="SUPFAM" id="SSF53448">
    <property type="entry name" value="Nucleotide-diphospho-sugar transferases"/>
    <property type="match status" value="1"/>
</dbReference>
<comment type="caution">
    <text evidence="8">The sequence shown here is derived from an EMBL/GenBank/DDBJ whole genome shotgun (WGS) entry which is preliminary data.</text>
</comment>
<evidence type="ECO:0000256" key="4">
    <source>
        <dbReference type="ARBA" id="ARBA00022989"/>
    </source>
</evidence>
<evidence type="ECO:0000256" key="7">
    <source>
        <dbReference type="SAM" id="Phobius"/>
    </source>
</evidence>
<evidence type="ECO:0000313" key="8">
    <source>
        <dbReference type="EMBL" id="KAJ3219062.1"/>
    </source>
</evidence>
<evidence type="ECO:0000256" key="2">
    <source>
        <dbReference type="ARBA" id="ARBA00022692"/>
    </source>
</evidence>
<dbReference type="InterPro" id="IPR051292">
    <property type="entry name" value="Xyl/GlcA_transferase"/>
</dbReference>
<keyword evidence="6" id="KW-0325">Glycoprotein</keyword>
<sequence>MNKSSKKIKYYSFSLLLLILILYATFIYKLQEENELALATEVEKNSAERGSTFKPFDHSFEKGLKNLKKELIFDKMFQNILKPTKLEPFHFEMKGLFEPSDITLTTMITVDRFDILLNCMTIFDGLFSVALHIAEDSDLSENLEKLKIFISKNREFIETRLDIHLVVDKFPRQLNYLRNVARFFSRTDLILPLDVDFMINKSFIKHVKSNDFIFGKLLNGEAVFIIPAFEYHGVHINTTYESFPQEKKDVIKLFKEEKLMIFHGTDNKGHTSTNYTMWMNTTDPYRIEPNSFSYEPYAIFNKNTVPWSDERFIGYGGNKAAWWYEIYLAGLEFWVVPNDFLIHQYHKYDDSVRLKERHRNVKLFWNFLPEICNRYRVRLLEHKNEHIDLMGCRPGNNSRF</sequence>
<feature type="transmembrane region" description="Helical" evidence="7">
    <location>
        <begin position="12"/>
        <end position="30"/>
    </location>
</feature>
<comment type="subcellular location">
    <subcellularLocation>
        <location evidence="1">Membrane</location>
        <topology evidence="1">Single-pass type II membrane protein</topology>
    </subcellularLocation>
</comment>
<name>A0AAD5Y000_9FUNG</name>
<organism evidence="8 9">
    <name type="scientific">Clydaea vesicula</name>
    <dbReference type="NCBI Taxonomy" id="447962"/>
    <lineage>
        <taxon>Eukaryota</taxon>
        <taxon>Fungi</taxon>
        <taxon>Fungi incertae sedis</taxon>
        <taxon>Chytridiomycota</taxon>
        <taxon>Chytridiomycota incertae sedis</taxon>
        <taxon>Chytridiomycetes</taxon>
        <taxon>Lobulomycetales</taxon>
        <taxon>Lobulomycetaceae</taxon>
        <taxon>Clydaea</taxon>
    </lineage>
</organism>
<dbReference type="GO" id="GO:0035269">
    <property type="term" value="P:protein O-linked glycosylation via mannose"/>
    <property type="evidence" value="ECO:0007669"/>
    <property type="project" value="TreeGrafter"/>
</dbReference>
<dbReference type="PANTHER" id="PTHR12270:SF25">
    <property type="entry name" value="GLYCOSYLTRANSFERASE-LIKE PROTEIN LARGE"/>
    <property type="match status" value="1"/>
</dbReference>
<evidence type="ECO:0000256" key="3">
    <source>
        <dbReference type="ARBA" id="ARBA00022968"/>
    </source>
</evidence>
<dbReference type="Proteomes" id="UP001211065">
    <property type="component" value="Unassembled WGS sequence"/>
</dbReference>
<dbReference type="InterPro" id="IPR029044">
    <property type="entry name" value="Nucleotide-diphossugar_trans"/>
</dbReference>
<dbReference type="GO" id="GO:0016020">
    <property type="term" value="C:membrane"/>
    <property type="evidence" value="ECO:0007669"/>
    <property type="project" value="UniProtKB-SubCell"/>
</dbReference>
<dbReference type="Gene3D" id="3.90.550.10">
    <property type="entry name" value="Spore Coat Polysaccharide Biosynthesis Protein SpsA, Chain A"/>
    <property type="match status" value="1"/>
</dbReference>
<keyword evidence="2 7" id="KW-0812">Transmembrane</keyword>
<evidence type="ECO:0000256" key="6">
    <source>
        <dbReference type="ARBA" id="ARBA00023180"/>
    </source>
</evidence>
<reference evidence="8" key="1">
    <citation type="submission" date="2020-05" db="EMBL/GenBank/DDBJ databases">
        <title>Phylogenomic resolution of chytrid fungi.</title>
        <authorList>
            <person name="Stajich J.E."/>
            <person name="Amses K."/>
            <person name="Simmons R."/>
            <person name="Seto K."/>
            <person name="Myers J."/>
            <person name="Bonds A."/>
            <person name="Quandt C.A."/>
            <person name="Barry K."/>
            <person name="Liu P."/>
            <person name="Grigoriev I."/>
            <person name="Longcore J.E."/>
            <person name="James T.Y."/>
        </authorList>
    </citation>
    <scope>NUCLEOTIDE SEQUENCE</scope>
    <source>
        <strain evidence="8">JEL0476</strain>
    </source>
</reference>
<evidence type="ECO:0000256" key="5">
    <source>
        <dbReference type="ARBA" id="ARBA00023136"/>
    </source>
</evidence>
<dbReference type="GO" id="GO:0042285">
    <property type="term" value="F:xylosyltransferase activity"/>
    <property type="evidence" value="ECO:0007669"/>
    <property type="project" value="TreeGrafter"/>
</dbReference>
<keyword evidence="5 7" id="KW-0472">Membrane</keyword>
<dbReference type="Pfam" id="PF13896">
    <property type="entry name" value="Glyco_transf_49"/>
    <property type="match status" value="1"/>
</dbReference>
<dbReference type="GO" id="GO:0015020">
    <property type="term" value="F:glucuronosyltransferase activity"/>
    <property type="evidence" value="ECO:0007669"/>
    <property type="project" value="TreeGrafter"/>
</dbReference>
<keyword evidence="4 7" id="KW-1133">Transmembrane helix</keyword>
<evidence type="ECO:0008006" key="10">
    <source>
        <dbReference type="Google" id="ProtNLM"/>
    </source>
</evidence>